<protein>
    <recommendedName>
        <fullName evidence="4">Outer membrane protein beta-barrel domain-containing protein</fullName>
    </recommendedName>
</protein>
<dbReference type="RefSeq" id="WP_208149298.1">
    <property type="nucleotide sequence ID" value="NZ_JAGETV010000010.1"/>
</dbReference>
<organism evidence="2 3">
    <name type="scientific">Thiomicrorhabdus marina</name>
    <dbReference type="NCBI Taxonomy" id="2818442"/>
    <lineage>
        <taxon>Bacteria</taxon>
        <taxon>Pseudomonadati</taxon>
        <taxon>Pseudomonadota</taxon>
        <taxon>Gammaproteobacteria</taxon>
        <taxon>Thiotrichales</taxon>
        <taxon>Piscirickettsiaceae</taxon>
        <taxon>Thiomicrorhabdus</taxon>
    </lineage>
</organism>
<name>A0ABS3Q4V2_9GAMM</name>
<dbReference type="Proteomes" id="UP000664835">
    <property type="component" value="Unassembled WGS sequence"/>
</dbReference>
<accession>A0ABS3Q4V2</accession>
<sequence length="207" mass="22101">MKKVIVAISFAAIAASANNSYAQTSPVDKVGVAVGVDLISGPTLELSYPISDYVSVRGSLSTGWSMDEEISDTDITYNVETDGAINRLALDIRPFQGAFFLSAGYGLSNFKVKPSAEYANGDSFTVDGNEYTVTSNTAGLNGNLDWDSAPTVSLNGFGTVEDSTGLVTYDLAQDDNNIISDEEANLQAEADEYDLLPIIRMAATYRF</sequence>
<dbReference type="EMBL" id="JAGETV010000010">
    <property type="protein sequence ID" value="MBO1927358.1"/>
    <property type="molecule type" value="Genomic_DNA"/>
</dbReference>
<feature type="chain" id="PRO_5046543472" description="Outer membrane protein beta-barrel domain-containing protein" evidence="1">
    <location>
        <begin position="23"/>
        <end position="207"/>
    </location>
</feature>
<gene>
    <name evidence="2" type="ORF">J3998_07175</name>
</gene>
<reference evidence="2 3" key="1">
    <citation type="submission" date="2021-03" db="EMBL/GenBank/DDBJ databases">
        <title>Thiomicrorhabdus sp.nov.,novel sulfur-oxidizing bacteria isolated from coastal sediment.</title>
        <authorList>
            <person name="Liu X."/>
        </authorList>
    </citation>
    <scope>NUCLEOTIDE SEQUENCE [LARGE SCALE GENOMIC DNA]</scope>
    <source>
        <strain evidence="2 3">6S2-11</strain>
    </source>
</reference>
<feature type="signal peptide" evidence="1">
    <location>
        <begin position="1"/>
        <end position="22"/>
    </location>
</feature>
<keyword evidence="3" id="KW-1185">Reference proteome</keyword>
<proteinExistence type="predicted"/>
<dbReference type="Gene3D" id="2.40.160.170">
    <property type="match status" value="1"/>
</dbReference>
<comment type="caution">
    <text evidence="2">The sequence shown here is derived from an EMBL/GenBank/DDBJ whole genome shotgun (WGS) entry which is preliminary data.</text>
</comment>
<evidence type="ECO:0000313" key="3">
    <source>
        <dbReference type="Proteomes" id="UP000664835"/>
    </source>
</evidence>
<keyword evidence="1" id="KW-0732">Signal</keyword>
<evidence type="ECO:0008006" key="4">
    <source>
        <dbReference type="Google" id="ProtNLM"/>
    </source>
</evidence>
<evidence type="ECO:0000256" key="1">
    <source>
        <dbReference type="SAM" id="SignalP"/>
    </source>
</evidence>
<evidence type="ECO:0000313" key="2">
    <source>
        <dbReference type="EMBL" id="MBO1927358.1"/>
    </source>
</evidence>